<dbReference type="PANTHER" id="PTHR10245:SF15">
    <property type="entry name" value="ENDOTHELIAL DIFFERENTIATION-RELATED FACTOR 1"/>
    <property type="match status" value="1"/>
</dbReference>
<dbReference type="CDD" id="cd00093">
    <property type="entry name" value="HTH_XRE"/>
    <property type="match status" value="1"/>
</dbReference>
<dbReference type="GO" id="GO:0003677">
    <property type="term" value="F:DNA binding"/>
    <property type="evidence" value="ECO:0007669"/>
    <property type="project" value="UniProtKB-KW"/>
</dbReference>
<accession>A0A0C9QMD7</accession>
<dbReference type="Gene3D" id="1.10.260.40">
    <property type="entry name" value="lambda repressor-like DNA-binding domains"/>
    <property type="match status" value="1"/>
</dbReference>
<keyword evidence="4" id="KW-0804">Transcription</keyword>
<dbReference type="GO" id="GO:0003713">
    <property type="term" value="F:transcription coactivator activity"/>
    <property type="evidence" value="ECO:0007669"/>
    <property type="project" value="UniProtKB-ARBA"/>
</dbReference>
<feature type="domain" description="HTH cro/C1-type" evidence="5">
    <location>
        <begin position="88"/>
        <end position="142"/>
    </location>
</feature>
<evidence type="ECO:0000256" key="3">
    <source>
        <dbReference type="ARBA" id="ARBA00023125"/>
    </source>
</evidence>
<evidence type="ECO:0000313" key="6">
    <source>
        <dbReference type="EMBL" id="JAG85820.1"/>
    </source>
</evidence>
<evidence type="ECO:0000259" key="5">
    <source>
        <dbReference type="PROSITE" id="PS50943"/>
    </source>
</evidence>
<dbReference type="InterPro" id="IPR010982">
    <property type="entry name" value="Lambda_DNA-bd_dom_sf"/>
</dbReference>
<comment type="similarity">
    <text evidence="1">Belongs to the MBF1 family.</text>
</comment>
<dbReference type="EMBL" id="GCHU01022311">
    <property type="protein sequence ID" value="JAG85820.1"/>
    <property type="molecule type" value="Transcribed_RNA"/>
</dbReference>
<dbReference type="PANTHER" id="PTHR10245">
    <property type="entry name" value="ENDOTHELIAL DIFFERENTIATION-RELATED FACTOR 1 MULTIPROTEIN BRIDGING FACTOR 1"/>
    <property type="match status" value="1"/>
</dbReference>
<dbReference type="Pfam" id="PF01381">
    <property type="entry name" value="HTH_3"/>
    <property type="match status" value="1"/>
</dbReference>
<dbReference type="InterPro" id="IPR001387">
    <property type="entry name" value="Cro/C1-type_HTH"/>
</dbReference>
<sequence>MPTRPAGPITQDWTPVVIHKRPQKSSEARDPKAVNAALRSGARVETVKKCDGGHNKKTAQPVVNARKLDEETEPAALQKVSGEVRQAIQKARLELKMSQAELAKRINERPQVIQEYESGKAVPNQAILAKMEKALNVKLRGKVSK</sequence>
<dbReference type="InterPro" id="IPR013729">
    <property type="entry name" value="MBF1_N"/>
</dbReference>
<organism evidence="6">
    <name type="scientific">Wollemia nobilis</name>
    <dbReference type="NCBI Taxonomy" id="56998"/>
    <lineage>
        <taxon>Eukaryota</taxon>
        <taxon>Viridiplantae</taxon>
        <taxon>Streptophyta</taxon>
        <taxon>Embryophyta</taxon>
        <taxon>Tracheophyta</taxon>
        <taxon>Spermatophyta</taxon>
        <taxon>Pinopsida</taxon>
        <taxon>Pinidae</taxon>
        <taxon>Conifers II</taxon>
        <taxon>Araucariales</taxon>
        <taxon>Araucariaceae</taxon>
        <taxon>Wollemia</taxon>
    </lineage>
</organism>
<keyword evidence="3" id="KW-0238">DNA-binding</keyword>
<dbReference type="SMART" id="SM00530">
    <property type="entry name" value="HTH_XRE"/>
    <property type="match status" value="1"/>
</dbReference>
<protein>
    <submittedName>
        <fullName evidence="6">TSA: Wollemia nobilis Ref_Wollemi_Transcript_22472_631 transcribed RNA sequence</fullName>
    </submittedName>
</protein>
<evidence type="ECO:0000256" key="1">
    <source>
        <dbReference type="ARBA" id="ARBA00009802"/>
    </source>
</evidence>
<dbReference type="SUPFAM" id="SSF47413">
    <property type="entry name" value="lambda repressor-like DNA-binding domains"/>
    <property type="match status" value="1"/>
</dbReference>
<dbReference type="Pfam" id="PF08523">
    <property type="entry name" value="MBF1"/>
    <property type="match status" value="1"/>
</dbReference>
<keyword evidence="2" id="KW-0805">Transcription regulation</keyword>
<proteinExistence type="inferred from homology"/>
<name>A0A0C9QMD7_9CONI</name>
<dbReference type="AlphaFoldDB" id="A0A0C9QMD7"/>
<evidence type="ECO:0000256" key="2">
    <source>
        <dbReference type="ARBA" id="ARBA00023015"/>
    </source>
</evidence>
<dbReference type="FunFam" id="1.10.260.40:FF:000018">
    <property type="entry name" value="Multiprotein bridging factor 1"/>
    <property type="match status" value="1"/>
</dbReference>
<dbReference type="GO" id="GO:0005730">
    <property type="term" value="C:nucleolus"/>
    <property type="evidence" value="ECO:0007669"/>
    <property type="project" value="UniProtKB-ARBA"/>
</dbReference>
<evidence type="ECO:0000256" key="4">
    <source>
        <dbReference type="ARBA" id="ARBA00023163"/>
    </source>
</evidence>
<reference evidence="6" key="1">
    <citation type="submission" date="2015-02" db="EMBL/GenBank/DDBJ databases">
        <title>A transcriptome of Wollemia nobilis - a relic of Gondwana.</title>
        <authorList>
            <person name="Chia J.Y."/>
            <person name="Leong Y.S."/>
            <person name="Abdul Karim S."/>
            <person name="Wan Azmi N."/>
            <person name="Hercus R."/>
            <person name="Croft L."/>
        </authorList>
    </citation>
    <scope>NUCLEOTIDE SEQUENCE</scope>
    <source>
        <strain evidence="6">MaeBrown</strain>
        <tissue evidence="6">Leaf</tissue>
    </source>
</reference>
<dbReference type="PROSITE" id="PS50943">
    <property type="entry name" value="HTH_CROC1"/>
    <property type="match status" value="1"/>
</dbReference>